<protein>
    <submittedName>
        <fullName evidence="1">Uncharacterized protein</fullName>
    </submittedName>
</protein>
<comment type="caution">
    <text evidence="1">The sequence shown here is derived from an EMBL/GenBank/DDBJ whole genome shotgun (WGS) entry which is preliminary data.</text>
</comment>
<dbReference type="AlphaFoldDB" id="A0AAV9X5P8"/>
<sequence>MTGFLYDPSNPPEGFDPTAITTINFGIRYEPLGVTIESASRTKGDNKHDVIIDEELSNVVHWALVFNYKSRESSYSIQMELERAIDGDTLLFPVRVYKRRSALHLGVFTGSWDDIMDLRRSHPMWGTEYSPGSNNCQHWVARMLISMRDFADSTRNRSFTIVDHTRYDRILDVLEIEGDQVENEFNPVMDGAIIFVVDAAVRAMAGEEPDGNQSMSWDETDDELVVSGNEASGTNDAVVGMKSATTARSDSIPATASDESSWIPSDFGFLPNLEDLLQGANNLVQSQEFRTVWEWLIPPEGLF</sequence>
<evidence type="ECO:0000313" key="1">
    <source>
        <dbReference type="EMBL" id="KAK6535597.1"/>
    </source>
</evidence>
<accession>A0AAV9X5P8</accession>
<evidence type="ECO:0000313" key="2">
    <source>
        <dbReference type="Proteomes" id="UP001365542"/>
    </source>
</evidence>
<gene>
    <name evidence="1" type="ORF">TWF694_002052</name>
</gene>
<organism evidence="1 2">
    <name type="scientific">Orbilia ellipsospora</name>
    <dbReference type="NCBI Taxonomy" id="2528407"/>
    <lineage>
        <taxon>Eukaryota</taxon>
        <taxon>Fungi</taxon>
        <taxon>Dikarya</taxon>
        <taxon>Ascomycota</taxon>
        <taxon>Pezizomycotina</taxon>
        <taxon>Orbiliomycetes</taxon>
        <taxon>Orbiliales</taxon>
        <taxon>Orbiliaceae</taxon>
        <taxon>Orbilia</taxon>
    </lineage>
</organism>
<name>A0AAV9X5P8_9PEZI</name>
<proteinExistence type="predicted"/>
<reference evidence="1 2" key="1">
    <citation type="submission" date="2019-10" db="EMBL/GenBank/DDBJ databases">
        <authorList>
            <person name="Palmer J.M."/>
        </authorList>
    </citation>
    <scope>NUCLEOTIDE SEQUENCE [LARGE SCALE GENOMIC DNA]</scope>
    <source>
        <strain evidence="1 2">TWF694</strain>
    </source>
</reference>
<dbReference type="EMBL" id="JAVHJO010000010">
    <property type="protein sequence ID" value="KAK6535597.1"/>
    <property type="molecule type" value="Genomic_DNA"/>
</dbReference>
<keyword evidence="2" id="KW-1185">Reference proteome</keyword>
<dbReference type="Proteomes" id="UP001365542">
    <property type="component" value="Unassembled WGS sequence"/>
</dbReference>